<feature type="region of interest" description="Disordered" evidence="1">
    <location>
        <begin position="65"/>
        <end position="107"/>
    </location>
</feature>
<evidence type="ECO:0000313" key="3">
    <source>
        <dbReference type="EMBL" id="MFC2249322.1"/>
    </source>
</evidence>
<evidence type="ECO:0000313" key="4">
    <source>
        <dbReference type="Proteomes" id="UP001595190"/>
    </source>
</evidence>
<accession>A0ABV6ZAU3</accession>
<dbReference type="EMBL" id="JBHGPK010000001">
    <property type="protein sequence ID" value="MFC2249322.1"/>
    <property type="molecule type" value="Genomic_DNA"/>
</dbReference>
<comment type="caution">
    <text evidence="3">The sequence shown here is derived from an EMBL/GenBank/DDBJ whole genome shotgun (WGS) entry which is preliminary data.</text>
</comment>
<protein>
    <recommendedName>
        <fullName evidence="5">DUF3551 domain-containing protein</fullName>
    </recommendedName>
</protein>
<gene>
    <name evidence="3" type="ORF">ACETRX_06835</name>
</gene>
<feature type="signal peptide" evidence="2">
    <location>
        <begin position="1"/>
        <end position="20"/>
    </location>
</feature>
<proteinExistence type="predicted"/>
<feature type="chain" id="PRO_5047341707" description="DUF3551 domain-containing protein" evidence="2">
    <location>
        <begin position="21"/>
        <end position="107"/>
    </location>
</feature>
<organism evidence="3 4">
    <name type="scientific">Labrys neptuniae</name>
    <dbReference type="NCBI Taxonomy" id="376174"/>
    <lineage>
        <taxon>Bacteria</taxon>
        <taxon>Pseudomonadati</taxon>
        <taxon>Pseudomonadota</taxon>
        <taxon>Alphaproteobacteria</taxon>
        <taxon>Hyphomicrobiales</taxon>
        <taxon>Xanthobacteraceae</taxon>
        <taxon>Labrys</taxon>
    </lineage>
</organism>
<evidence type="ECO:0000256" key="1">
    <source>
        <dbReference type="SAM" id="MobiDB-lite"/>
    </source>
</evidence>
<sequence>MIARAPILLPAALMCLVALAPTGLAAQEAAMANAPATASACAPGFHFNQWRRCVPNRSINDASRDAFDPRRMVSSASVGQTSEHRKNIDVCPPSQRPNHAGQCIPNG</sequence>
<name>A0ABV6ZAU3_9HYPH</name>
<evidence type="ECO:0008006" key="5">
    <source>
        <dbReference type="Google" id="ProtNLM"/>
    </source>
</evidence>
<dbReference type="RefSeq" id="WP_394309359.1">
    <property type="nucleotide sequence ID" value="NZ_JBHGPK010000001.1"/>
</dbReference>
<dbReference type="Proteomes" id="UP001595190">
    <property type="component" value="Unassembled WGS sequence"/>
</dbReference>
<reference evidence="3 4" key="1">
    <citation type="submission" date="2024-09" db="EMBL/GenBank/DDBJ databases">
        <title>Description of Labrys sedimenti sp. nov., isolated from a diclofenac-degrading enrichment culture, and genome-based reclassification of Labrys portucalensis as a later heterotypic synonym of Labrys neptuniae.</title>
        <authorList>
            <person name="Tancsics A."/>
            <person name="Csepanyi A."/>
        </authorList>
    </citation>
    <scope>NUCLEOTIDE SEQUENCE [LARGE SCALE GENOMIC DNA]</scope>
    <source>
        <strain evidence="3 4">LMG 23412</strain>
    </source>
</reference>
<keyword evidence="2" id="KW-0732">Signal</keyword>
<evidence type="ECO:0000256" key="2">
    <source>
        <dbReference type="SAM" id="SignalP"/>
    </source>
</evidence>